<feature type="domain" description="6-phosphogluconate dehydrogenase C-terminal" evidence="5">
    <location>
        <begin position="167"/>
        <end position="298"/>
    </location>
</feature>
<dbReference type="SMART" id="SM01350">
    <property type="entry name" value="6PGD"/>
    <property type="match status" value="1"/>
</dbReference>
<comment type="pathway">
    <text evidence="1">Carbohydrate degradation; pentose phosphate pathway.</text>
</comment>
<dbReference type="InterPro" id="IPR004849">
    <property type="entry name" value="6DGDH_YqeC"/>
</dbReference>
<dbReference type="EMBL" id="JAAGWD010000002">
    <property type="protein sequence ID" value="NEM97121.1"/>
    <property type="molecule type" value="Genomic_DNA"/>
</dbReference>
<accession>A0A6B3LUH6</accession>
<comment type="caution">
    <text evidence="6">The sequence shown here is derived from an EMBL/GenBank/DDBJ whole genome shotgun (WGS) entry which is preliminary data.</text>
</comment>
<evidence type="ECO:0000256" key="3">
    <source>
        <dbReference type="ARBA" id="ARBA00023002"/>
    </source>
</evidence>
<dbReference type="SUPFAM" id="SSF48179">
    <property type="entry name" value="6-phosphogluconate dehydrogenase C-terminal domain-like"/>
    <property type="match status" value="1"/>
</dbReference>
<keyword evidence="4" id="KW-0311">Gluconate utilization</keyword>
<dbReference type="RefSeq" id="WP_163913224.1">
    <property type="nucleotide sequence ID" value="NZ_JAAGWD010000002.1"/>
</dbReference>
<dbReference type="NCBIfam" id="TIGR00872">
    <property type="entry name" value="gnd_rel"/>
    <property type="match status" value="1"/>
</dbReference>
<dbReference type="PRINTS" id="PR00076">
    <property type="entry name" value="6PGDHDRGNASE"/>
</dbReference>
<dbReference type="InterPro" id="IPR013328">
    <property type="entry name" value="6PGD_dom2"/>
</dbReference>
<organism evidence="6 7">
    <name type="scientific">Pontibacter burrus</name>
    <dbReference type="NCBI Taxonomy" id="2704466"/>
    <lineage>
        <taxon>Bacteria</taxon>
        <taxon>Pseudomonadati</taxon>
        <taxon>Bacteroidota</taxon>
        <taxon>Cytophagia</taxon>
        <taxon>Cytophagales</taxon>
        <taxon>Hymenobacteraceae</taxon>
        <taxon>Pontibacter</taxon>
    </lineage>
</organism>
<name>A0A6B3LUH6_9BACT</name>
<dbReference type="Pfam" id="PF00393">
    <property type="entry name" value="6PGD"/>
    <property type="match status" value="1"/>
</dbReference>
<keyword evidence="3" id="KW-0560">Oxidoreductase</keyword>
<dbReference type="GO" id="GO:0019521">
    <property type="term" value="P:D-gluconate metabolic process"/>
    <property type="evidence" value="ECO:0007669"/>
    <property type="project" value="UniProtKB-KW"/>
</dbReference>
<dbReference type="GO" id="GO:0050661">
    <property type="term" value="F:NADP binding"/>
    <property type="evidence" value="ECO:0007669"/>
    <property type="project" value="InterPro"/>
</dbReference>
<dbReference type="Gene3D" id="1.10.1040.10">
    <property type="entry name" value="N-(1-d-carboxylethyl)-l-norvaline Dehydrogenase, domain 2"/>
    <property type="match status" value="1"/>
</dbReference>
<protein>
    <submittedName>
        <fullName evidence="6">Decarboxylating 6-phosphogluconate dehydrogenase</fullName>
    </submittedName>
</protein>
<dbReference type="PROSITE" id="PS00461">
    <property type="entry name" value="6PGD"/>
    <property type="match status" value="1"/>
</dbReference>
<evidence type="ECO:0000256" key="2">
    <source>
        <dbReference type="ARBA" id="ARBA00008419"/>
    </source>
</evidence>
<dbReference type="NCBIfam" id="NF007161">
    <property type="entry name" value="PRK09599.1"/>
    <property type="match status" value="1"/>
</dbReference>
<dbReference type="Proteomes" id="UP000474777">
    <property type="component" value="Unassembled WGS sequence"/>
</dbReference>
<dbReference type="InterPro" id="IPR036291">
    <property type="entry name" value="NAD(P)-bd_dom_sf"/>
</dbReference>
<evidence type="ECO:0000313" key="6">
    <source>
        <dbReference type="EMBL" id="NEM97121.1"/>
    </source>
</evidence>
<dbReference type="InterPro" id="IPR006183">
    <property type="entry name" value="Pgluconate_DH"/>
</dbReference>
<dbReference type="PANTHER" id="PTHR11811">
    <property type="entry name" value="6-PHOSPHOGLUCONATE DEHYDROGENASE"/>
    <property type="match status" value="1"/>
</dbReference>
<comment type="similarity">
    <text evidence="2">Belongs to the 6-phosphogluconate dehydrogenase family.</text>
</comment>
<gene>
    <name evidence="6" type="primary">gnd</name>
    <name evidence="6" type="ORF">GXP69_05390</name>
</gene>
<dbReference type="InterPro" id="IPR006115">
    <property type="entry name" value="6PGDH_NADP-bd"/>
</dbReference>
<sequence>MQIGLIGLGKMGYNLALNLRDHQHEVVAYDINPETLDQAATEGIKTAYTIPQVAEKLTGRKVIWIMVPAGDPVDAVIKQLLPNLAPNDIIIDGGNSNYKDSIVRAENLKVKQLYFLDCGTSGGLSGARNGACTMVGGDPAAFAYCEQIFKDISVENGYLYTGKPGSGHFVKMVHNGVEYGMMQAIAEGFEVLHKSDFGLDYKEVARVWNHGSVVRSWLMELVENAFNKDPDLSTIKGIMHSSGEGKWTLETALDMQVPTPVIALSVLMRYRSYEADTFSGKVVAALRNEFGGHSVEKAD</sequence>
<evidence type="ECO:0000256" key="1">
    <source>
        <dbReference type="ARBA" id="ARBA00004959"/>
    </source>
</evidence>
<dbReference type="InterPro" id="IPR008927">
    <property type="entry name" value="6-PGluconate_DH-like_C_sf"/>
</dbReference>
<keyword evidence="7" id="KW-1185">Reference proteome</keyword>
<dbReference type="InterPro" id="IPR006184">
    <property type="entry name" value="6PGdom_BS"/>
</dbReference>
<dbReference type="AlphaFoldDB" id="A0A6B3LUH6"/>
<dbReference type="GO" id="GO:0004616">
    <property type="term" value="F:phosphogluconate dehydrogenase (decarboxylating) activity"/>
    <property type="evidence" value="ECO:0007669"/>
    <property type="project" value="InterPro"/>
</dbReference>
<evidence type="ECO:0000259" key="5">
    <source>
        <dbReference type="SMART" id="SM01350"/>
    </source>
</evidence>
<evidence type="ECO:0000256" key="4">
    <source>
        <dbReference type="ARBA" id="ARBA00023064"/>
    </source>
</evidence>
<dbReference type="Gene3D" id="3.40.50.720">
    <property type="entry name" value="NAD(P)-binding Rossmann-like Domain"/>
    <property type="match status" value="1"/>
</dbReference>
<dbReference type="SUPFAM" id="SSF51735">
    <property type="entry name" value="NAD(P)-binding Rossmann-fold domains"/>
    <property type="match status" value="1"/>
</dbReference>
<dbReference type="InterPro" id="IPR006114">
    <property type="entry name" value="6PGDH_C"/>
</dbReference>
<proteinExistence type="inferred from homology"/>
<dbReference type="Pfam" id="PF03446">
    <property type="entry name" value="NAD_binding_2"/>
    <property type="match status" value="1"/>
</dbReference>
<reference evidence="6 7" key="1">
    <citation type="submission" date="2020-02" db="EMBL/GenBank/DDBJ databases">
        <authorList>
            <person name="Kim M.K."/>
        </authorList>
    </citation>
    <scope>NUCLEOTIDE SEQUENCE [LARGE SCALE GENOMIC DNA]</scope>
    <source>
        <strain evidence="6 7">BT327</strain>
    </source>
</reference>
<evidence type="ECO:0000313" key="7">
    <source>
        <dbReference type="Proteomes" id="UP000474777"/>
    </source>
</evidence>
<dbReference type="GO" id="GO:0006098">
    <property type="term" value="P:pentose-phosphate shunt"/>
    <property type="evidence" value="ECO:0007669"/>
    <property type="project" value="InterPro"/>
</dbReference>